<dbReference type="RefSeq" id="WP_028291538.1">
    <property type="nucleotide sequence ID" value="NZ_JAEMEF010000001.1"/>
</dbReference>
<dbReference type="InterPro" id="IPR024311">
    <property type="entry name" value="Lipocalin-like"/>
</dbReference>
<gene>
    <name evidence="3" type="ORF">JAO71_00735</name>
</gene>
<proteinExistence type="predicted"/>
<sequence length="137" mass="15674">MKKLTLVFSLFSLILFSCGNDDDNGDSITQDPFIATWQYYKYFEDGTEIVLEDCETQSTFQVFENGDFMSTFYELDTNDDCQIEGTTNGTWENVGNGFYSTTFDGETVTSEVHFDGNTLYFEDVDGGITYRDVYIKI</sequence>
<dbReference type="EMBL" id="JAEMEF010000001">
    <property type="protein sequence ID" value="MBL7558311.1"/>
    <property type="molecule type" value="Genomic_DNA"/>
</dbReference>
<evidence type="ECO:0000256" key="1">
    <source>
        <dbReference type="SAM" id="SignalP"/>
    </source>
</evidence>
<evidence type="ECO:0000259" key="2">
    <source>
        <dbReference type="Pfam" id="PF13648"/>
    </source>
</evidence>
<evidence type="ECO:0000313" key="3">
    <source>
        <dbReference type="EMBL" id="MBL7558311.1"/>
    </source>
</evidence>
<organism evidence="3 4">
    <name type="scientific">Olleya sediminilitoris</name>
    <dbReference type="NCBI Taxonomy" id="2795739"/>
    <lineage>
        <taxon>Bacteria</taxon>
        <taxon>Pseudomonadati</taxon>
        <taxon>Bacteroidota</taxon>
        <taxon>Flavobacteriia</taxon>
        <taxon>Flavobacteriales</taxon>
        <taxon>Flavobacteriaceae</taxon>
    </lineage>
</organism>
<accession>A0ABS1WGQ7</accession>
<feature type="signal peptide" evidence="1">
    <location>
        <begin position="1"/>
        <end position="19"/>
    </location>
</feature>
<dbReference type="Pfam" id="PF13648">
    <property type="entry name" value="Lipocalin_4"/>
    <property type="match status" value="1"/>
</dbReference>
<keyword evidence="4" id="KW-1185">Reference proteome</keyword>
<evidence type="ECO:0000313" key="4">
    <source>
        <dbReference type="Proteomes" id="UP000605013"/>
    </source>
</evidence>
<protein>
    <submittedName>
        <fullName evidence="3">Lipocalin family protein</fullName>
    </submittedName>
</protein>
<dbReference type="Proteomes" id="UP000605013">
    <property type="component" value="Unassembled WGS sequence"/>
</dbReference>
<feature type="domain" description="Lipocalin-like" evidence="2">
    <location>
        <begin position="35"/>
        <end position="119"/>
    </location>
</feature>
<feature type="chain" id="PRO_5045126882" evidence="1">
    <location>
        <begin position="20"/>
        <end position="137"/>
    </location>
</feature>
<comment type="caution">
    <text evidence="3">The sequence shown here is derived from an EMBL/GenBank/DDBJ whole genome shotgun (WGS) entry which is preliminary data.</text>
</comment>
<keyword evidence="1" id="KW-0732">Signal</keyword>
<reference evidence="3 4" key="1">
    <citation type="submission" date="2020-12" db="EMBL/GenBank/DDBJ databases">
        <title>Olleya sediminilitoris sp. nov., isolated from a tidal flat.</title>
        <authorList>
            <person name="Park S."/>
            <person name="Yoon J.-H."/>
        </authorList>
    </citation>
    <scope>NUCLEOTIDE SEQUENCE [LARGE SCALE GENOMIC DNA]</scope>
    <source>
        <strain evidence="3 4">YSTF-M6</strain>
    </source>
</reference>
<name>A0ABS1WGQ7_9FLAO</name>
<dbReference type="PROSITE" id="PS51257">
    <property type="entry name" value="PROKAR_LIPOPROTEIN"/>
    <property type="match status" value="1"/>
</dbReference>